<dbReference type="EMBL" id="AMCI01000508">
    <property type="protein sequence ID" value="EJX08915.1"/>
    <property type="molecule type" value="Genomic_DNA"/>
</dbReference>
<dbReference type="AlphaFoldDB" id="J9H4X5"/>
<reference evidence="1" key="1">
    <citation type="journal article" date="2012" name="PLoS ONE">
        <title>Gene sets for utilization of primary and secondary nutrition supplies in the distal gut of endangered iberian lynx.</title>
        <authorList>
            <person name="Alcaide M."/>
            <person name="Messina E."/>
            <person name="Richter M."/>
            <person name="Bargiela R."/>
            <person name="Peplies J."/>
            <person name="Huws S.A."/>
            <person name="Newbold C.J."/>
            <person name="Golyshin P.N."/>
            <person name="Simon M.A."/>
            <person name="Lopez G."/>
            <person name="Yakimov M.M."/>
            <person name="Ferrer M."/>
        </authorList>
    </citation>
    <scope>NUCLEOTIDE SEQUENCE</scope>
</reference>
<protein>
    <submittedName>
        <fullName evidence="1">Uncharacterized protein</fullName>
    </submittedName>
</protein>
<name>J9H4X5_9ZZZZ</name>
<gene>
    <name evidence="1" type="ORF">EVA_02978</name>
</gene>
<comment type="caution">
    <text evidence="1">The sequence shown here is derived from an EMBL/GenBank/DDBJ whole genome shotgun (WGS) entry which is preliminary data.</text>
</comment>
<evidence type="ECO:0000313" key="1">
    <source>
        <dbReference type="EMBL" id="EJX08915.1"/>
    </source>
</evidence>
<proteinExistence type="predicted"/>
<sequence>MYRVIFRFLFPVRYTFTPFLFYLSSFSWQIKANFALDYEISSLIANSILRIILRFLNLSL</sequence>
<accession>J9H4X5</accession>
<organism evidence="1">
    <name type="scientific">gut metagenome</name>
    <dbReference type="NCBI Taxonomy" id="749906"/>
    <lineage>
        <taxon>unclassified sequences</taxon>
        <taxon>metagenomes</taxon>
        <taxon>organismal metagenomes</taxon>
    </lineage>
</organism>